<evidence type="ECO:0000313" key="3">
    <source>
        <dbReference type="EMBL" id="BAC18290.1"/>
    </source>
</evidence>
<sequence length="195" mass="21121">MNTIRRQALAAVVLTTLAVSGCATTEDVAQPADTVTSTTTTAPAETATPTDTYASADLLARLIEEEKVAHDLYLAFEEQYGARVFSNIKRSEVTHQDHVLAVMEATGVEDPRLPEPGQFRDAELQDLYDDLLAQGSVNLPAAYQAGVDFETQDIAGLEAELEKAPESDAALTSLLQMLLDGSRNHLTAFQRQLSR</sequence>
<dbReference type="EMBL" id="BA000035">
    <property type="protein sequence ID" value="BAC18290.1"/>
    <property type="molecule type" value="Genomic_DNA"/>
</dbReference>
<evidence type="ECO:0000313" key="4">
    <source>
        <dbReference type="Proteomes" id="UP000001409"/>
    </source>
</evidence>
<reference evidence="3 4" key="1">
    <citation type="journal article" date="2003" name="Genome Res.">
        <title>Comparative complete genome sequence analysis of the amino acid replacements responsible for the thermostability of Corynebacterium efficiens.</title>
        <authorList>
            <person name="Nishio Y."/>
            <person name="Nakamura Y."/>
            <person name="Kawarabayasi Y."/>
            <person name="Usuda Y."/>
            <person name="Kimura E."/>
            <person name="Sugimoto S."/>
            <person name="Matsui K."/>
            <person name="Yamagishi A."/>
            <person name="Kikuchi H."/>
            <person name="Ikeo K."/>
            <person name="Gojobori T."/>
        </authorList>
    </citation>
    <scope>NUCLEOTIDE SEQUENCE [LARGE SCALE GENOMIC DNA]</scope>
    <source>
        <strain evidence="4">DSM 44549 / YS-314 / AJ 12310 / JCM 11189 / NBRC 100395</strain>
    </source>
</reference>
<feature type="domain" description="DUF2202" evidence="2">
    <location>
        <begin position="57"/>
        <end position="193"/>
    </location>
</feature>
<dbReference type="InterPro" id="IPR012347">
    <property type="entry name" value="Ferritin-like"/>
</dbReference>
<organism evidence="3 4">
    <name type="scientific">Corynebacterium efficiens (strain DSM 44549 / YS-314 / AJ 12310 / JCM 11189 / NBRC 100395)</name>
    <dbReference type="NCBI Taxonomy" id="196164"/>
    <lineage>
        <taxon>Bacteria</taxon>
        <taxon>Bacillati</taxon>
        <taxon>Actinomycetota</taxon>
        <taxon>Actinomycetes</taxon>
        <taxon>Mycobacteriales</taxon>
        <taxon>Corynebacteriaceae</taxon>
        <taxon>Corynebacterium</taxon>
    </lineage>
</organism>
<evidence type="ECO:0000259" key="2">
    <source>
        <dbReference type="Pfam" id="PF09968"/>
    </source>
</evidence>
<dbReference type="Gene3D" id="1.20.1260.10">
    <property type="match status" value="1"/>
</dbReference>
<feature type="signal peptide" evidence="1">
    <location>
        <begin position="1"/>
        <end position="25"/>
    </location>
</feature>
<dbReference type="eggNOG" id="COG4902">
    <property type="taxonomic scope" value="Bacteria"/>
</dbReference>
<dbReference type="Proteomes" id="UP000001409">
    <property type="component" value="Chromosome"/>
</dbReference>
<dbReference type="HOGENOM" id="CLU_051317_2_1_11"/>
<keyword evidence="4" id="KW-1185">Reference proteome</keyword>
<accession>C8NJ40</accession>
<dbReference type="PROSITE" id="PS51257">
    <property type="entry name" value="PROKAR_LIPOPROTEIN"/>
    <property type="match status" value="1"/>
</dbReference>
<keyword evidence="1" id="KW-0732">Signal</keyword>
<evidence type="ECO:0000256" key="1">
    <source>
        <dbReference type="SAM" id="SignalP"/>
    </source>
</evidence>
<proteinExistence type="predicted"/>
<feature type="chain" id="PRO_5039197930" description="DUF2202 domain-containing protein" evidence="1">
    <location>
        <begin position="26"/>
        <end position="195"/>
    </location>
</feature>
<dbReference type="RefSeq" id="WP_006770392.1">
    <property type="nucleotide sequence ID" value="NC_004369.1"/>
</dbReference>
<dbReference type="SUPFAM" id="SSF47240">
    <property type="entry name" value="Ferritin-like"/>
    <property type="match status" value="1"/>
</dbReference>
<protein>
    <recommendedName>
        <fullName evidence="2">DUF2202 domain-containing protein</fullName>
    </recommendedName>
</protein>
<dbReference type="InterPro" id="IPR009078">
    <property type="entry name" value="Ferritin-like_SF"/>
</dbReference>
<accession>Q8FTT1</accession>
<name>Q8FTT1_COREF</name>
<dbReference type="Pfam" id="PF09968">
    <property type="entry name" value="DUF2202"/>
    <property type="match status" value="1"/>
</dbReference>
<dbReference type="InterPro" id="IPR019243">
    <property type="entry name" value="DUF2202"/>
</dbReference>
<dbReference type="KEGG" id="cef:CE1480"/>
<dbReference type="STRING" id="196164.gene:10741895"/>
<dbReference type="AlphaFoldDB" id="Q8FTT1"/>
<dbReference type="OrthoDB" id="9801086at2"/>